<organism evidence="2 3">
    <name type="scientific">Labrys wisconsinensis</name>
    <dbReference type="NCBI Taxonomy" id="425677"/>
    <lineage>
        <taxon>Bacteria</taxon>
        <taxon>Pseudomonadati</taxon>
        <taxon>Pseudomonadota</taxon>
        <taxon>Alphaproteobacteria</taxon>
        <taxon>Hyphomicrobiales</taxon>
        <taxon>Xanthobacteraceae</taxon>
        <taxon>Labrys</taxon>
    </lineage>
</organism>
<dbReference type="SUPFAM" id="SSF143100">
    <property type="entry name" value="TTHA1013/TTHA0281-like"/>
    <property type="match status" value="1"/>
</dbReference>
<dbReference type="InterPro" id="IPR010985">
    <property type="entry name" value="Ribbon_hlx_hlx"/>
</dbReference>
<feature type="domain" description="HicB-like antitoxin of toxin-antitoxin system" evidence="1">
    <location>
        <begin position="19"/>
        <end position="72"/>
    </location>
</feature>
<proteinExistence type="predicted"/>
<dbReference type="Gene3D" id="3.30.160.250">
    <property type="match status" value="1"/>
</dbReference>
<evidence type="ECO:0000313" key="2">
    <source>
        <dbReference type="EMBL" id="MDQ0472861.1"/>
    </source>
</evidence>
<sequence>MMTDTEALPRFEIRPLSQEEGGGYLIEFPDYPGCIADGETPEDTIREGKDALTSYVRTLKELGRPIPATGEVYGGQWRQRVPKSLHAALARRAEREGVSLNTLVTTLLAEGLGRRGGATFQ</sequence>
<dbReference type="RefSeq" id="WP_307280302.1">
    <property type="nucleotide sequence ID" value="NZ_JAUSVX010000013.1"/>
</dbReference>
<dbReference type="EMBL" id="JAUSVX010000013">
    <property type="protein sequence ID" value="MDQ0472861.1"/>
    <property type="molecule type" value="Genomic_DNA"/>
</dbReference>
<evidence type="ECO:0000259" key="1">
    <source>
        <dbReference type="Pfam" id="PF15919"/>
    </source>
</evidence>
<dbReference type="Proteomes" id="UP001242480">
    <property type="component" value="Unassembled WGS sequence"/>
</dbReference>
<dbReference type="SUPFAM" id="SSF47598">
    <property type="entry name" value="Ribbon-helix-helix"/>
    <property type="match status" value="1"/>
</dbReference>
<name>A0ABU0JHA4_9HYPH</name>
<gene>
    <name evidence="2" type="ORF">QO011_005891</name>
</gene>
<reference evidence="2 3" key="1">
    <citation type="submission" date="2023-07" db="EMBL/GenBank/DDBJ databases">
        <title>Genomic Encyclopedia of Type Strains, Phase IV (KMG-IV): sequencing the most valuable type-strain genomes for metagenomic binning, comparative biology and taxonomic classification.</title>
        <authorList>
            <person name="Goeker M."/>
        </authorList>
    </citation>
    <scope>NUCLEOTIDE SEQUENCE [LARGE SCALE GENOMIC DNA]</scope>
    <source>
        <strain evidence="2 3">DSM 19619</strain>
    </source>
</reference>
<protein>
    <submittedName>
        <fullName evidence="2">Antitoxin HicB</fullName>
    </submittedName>
</protein>
<dbReference type="InterPro" id="IPR008651">
    <property type="entry name" value="Uncharacterised_HicB"/>
</dbReference>
<dbReference type="InterPro" id="IPR035069">
    <property type="entry name" value="TTHA1013/TTHA0281-like"/>
</dbReference>
<dbReference type="InterPro" id="IPR031807">
    <property type="entry name" value="HicB-like"/>
</dbReference>
<accession>A0ABU0JHA4</accession>
<evidence type="ECO:0000313" key="3">
    <source>
        <dbReference type="Proteomes" id="UP001242480"/>
    </source>
</evidence>
<dbReference type="Pfam" id="PF15919">
    <property type="entry name" value="HicB_lk_antitox"/>
    <property type="match status" value="1"/>
</dbReference>
<comment type="caution">
    <text evidence="2">The sequence shown here is derived from an EMBL/GenBank/DDBJ whole genome shotgun (WGS) entry which is preliminary data.</text>
</comment>
<dbReference type="Pfam" id="PF05534">
    <property type="entry name" value="HicB"/>
    <property type="match status" value="1"/>
</dbReference>
<keyword evidence="3" id="KW-1185">Reference proteome</keyword>